<evidence type="ECO:0000256" key="3">
    <source>
        <dbReference type="ARBA" id="ARBA00022692"/>
    </source>
</evidence>
<feature type="transmembrane region" description="Helical" evidence="9">
    <location>
        <begin position="90"/>
        <end position="112"/>
    </location>
</feature>
<protein>
    <submittedName>
        <fullName evidence="11">Sulfatase-like hydrolase/transferase</fullName>
    </submittedName>
</protein>
<comment type="caution">
    <text evidence="11">The sequence shown here is derived from an EMBL/GenBank/DDBJ whole genome shotgun (WGS) entry which is preliminary data.</text>
</comment>
<evidence type="ECO:0000256" key="4">
    <source>
        <dbReference type="ARBA" id="ARBA00022989"/>
    </source>
</evidence>
<dbReference type="RefSeq" id="WP_228233465.1">
    <property type="nucleotide sequence ID" value="NZ_JAJGNA010000005.1"/>
</dbReference>
<feature type="binding site" evidence="8">
    <location>
        <position position="292"/>
    </location>
    <ligand>
        <name>Mn(2+)</name>
        <dbReference type="ChEBI" id="CHEBI:29035"/>
    </ligand>
</feature>
<keyword evidence="4 9" id="KW-1133">Transmembrane helix</keyword>
<dbReference type="Pfam" id="PF00884">
    <property type="entry name" value="Sulfatase"/>
    <property type="match status" value="1"/>
</dbReference>
<reference evidence="11" key="1">
    <citation type="submission" date="2021-10" db="EMBL/GenBank/DDBJ databases">
        <title>The diversity and Nitrogen Metabolism of Culturable Nitrate-Utilizing Bacteria Within the Oxygen Minimum Zone of the Changjiang (Yangtze River)Estuary.</title>
        <authorList>
            <person name="Zhang D."/>
            <person name="Zheng J."/>
            <person name="Liu S."/>
            <person name="He W."/>
        </authorList>
    </citation>
    <scope>NUCLEOTIDE SEQUENCE</scope>
    <source>
        <strain evidence="11">FXH-223</strain>
    </source>
</reference>
<dbReference type="InterPro" id="IPR017850">
    <property type="entry name" value="Alkaline_phosphatase_core_sf"/>
</dbReference>
<comment type="subcellular location">
    <subcellularLocation>
        <location evidence="1">Cell membrane</location>
        <topology evidence="1">Multi-pass membrane protein</topology>
    </subcellularLocation>
</comment>
<dbReference type="InterPro" id="IPR012160">
    <property type="entry name" value="LtaS-like"/>
</dbReference>
<keyword evidence="12" id="KW-1185">Reference proteome</keyword>
<dbReference type="CDD" id="cd16015">
    <property type="entry name" value="LTA_synthase"/>
    <property type="match status" value="1"/>
</dbReference>
<evidence type="ECO:0000313" key="11">
    <source>
        <dbReference type="EMBL" id="MCC4308176.1"/>
    </source>
</evidence>
<dbReference type="EMBL" id="JAJGNA010000005">
    <property type="protein sequence ID" value="MCC4308176.1"/>
    <property type="molecule type" value="Genomic_DNA"/>
</dbReference>
<dbReference type="GO" id="GO:0046872">
    <property type="term" value="F:metal ion binding"/>
    <property type="evidence" value="ECO:0007669"/>
    <property type="project" value="UniProtKB-KW"/>
</dbReference>
<keyword evidence="7" id="KW-0464">Manganese</keyword>
<dbReference type="InterPro" id="IPR050448">
    <property type="entry name" value="OpgB/LTA_synthase_biosynth"/>
</dbReference>
<dbReference type="Proteomes" id="UP001108027">
    <property type="component" value="Unassembled WGS sequence"/>
</dbReference>
<dbReference type="GO" id="GO:0005886">
    <property type="term" value="C:plasma membrane"/>
    <property type="evidence" value="ECO:0007669"/>
    <property type="project" value="UniProtKB-SubCell"/>
</dbReference>
<evidence type="ECO:0000256" key="1">
    <source>
        <dbReference type="ARBA" id="ARBA00004651"/>
    </source>
</evidence>
<organism evidence="11 12">
    <name type="scientific">Alloalcanivorax marinus</name>
    <dbReference type="NCBI Taxonomy" id="1177169"/>
    <lineage>
        <taxon>Bacteria</taxon>
        <taxon>Pseudomonadati</taxon>
        <taxon>Pseudomonadota</taxon>
        <taxon>Gammaproteobacteria</taxon>
        <taxon>Oceanospirillales</taxon>
        <taxon>Alcanivoracaceae</taxon>
        <taxon>Alloalcanivorax</taxon>
    </lineage>
</organism>
<evidence type="ECO:0000256" key="5">
    <source>
        <dbReference type="ARBA" id="ARBA00023136"/>
    </source>
</evidence>
<evidence type="ECO:0000256" key="8">
    <source>
        <dbReference type="PIRSR" id="PIRSR005091-3"/>
    </source>
</evidence>
<keyword evidence="5 9" id="KW-0472">Membrane</keyword>
<feature type="transmembrane region" description="Helical" evidence="9">
    <location>
        <begin position="58"/>
        <end position="78"/>
    </location>
</feature>
<dbReference type="PANTHER" id="PTHR47371:SF3">
    <property type="entry name" value="PHOSPHOGLYCEROL TRANSFERASE I"/>
    <property type="match status" value="1"/>
</dbReference>
<proteinExistence type="predicted"/>
<feature type="active site" evidence="6">
    <location>
        <position position="332"/>
    </location>
</feature>
<feature type="binding site" evidence="8">
    <location>
        <position position="516"/>
    </location>
    <ligand>
        <name>Mn(2+)</name>
        <dbReference type="ChEBI" id="CHEBI:29035"/>
    </ligand>
</feature>
<evidence type="ECO:0000256" key="6">
    <source>
        <dbReference type="PIRSR" id="PIRSR005091-1"/>
    </source>
</evidence>
<keyword evidence="11" id="KW-0378">Hydrolase</keyword>
<dbReference type="GO" id="GO:0016787">
    <property type="term" value="F:hydrolase activity"/>
    <property type="evidence" value="ECO:0007669"/>
    <property type="project" value="UniProtKB-KW"/>
</dbReference>
<feature type="transmembrane region" description="Helical" evidence="9">
    <location>
        <begin position="141"/>
        <end position="163"/>
    </location>
</feature>
<evidence type="ECO:0000256" key="2">
    <source>
        <dbReference type="ARBA" id="ARBA00022475"/>
    </source>
</evidence>
<dbReference type="InterPro" id="IPR000917">
    <property type="entry name" value="Sulfatase_N"/>
</dbReference>
<dbReference type="AlphaFoldDB" id="A0A9Q3YN15"/>
<accession>A0A9Q3YN15</accession>
<evidence type="ECO:0000256" key="9">
    <source>
        <dbReference type="SAM" id="Phobius"/>
    </source>
</evidence>
<evidence type="ECO:0000259" key="10">
    <source>
        <dbReference type="Pfam" id="PF00884"/>
    </source>
</evidence>
<dbReference type="PIRSF" id="PIRSF005091">
    <property type="entry name" value="Mmb_sulf_HI1246"/>
    <property type="match status" value="1"/>
</dbReference>
<dbReference type="Gene3D" id="3.40.720.10">
    <property type="entry name" value="Alkaline Phosphatase, subunit A"/>
    <property type="match status" value="1"/>
</dbReference>
<gene>
    <name evidence="11" type="ORF">LL252_06290</name>
</gene>
<feature type="transmembrane region" description="Helical" evidence="9">
    <location>
        <begin position="175"/>
        <end position="196"/>
    </location>
</feature>
<feature type="binding site" evidence="7">
    <location>
        <position position="448"/>
    </location>
    <ligand>
        <name>substrate</name>
    </ligand>
</feature>
<keyword evidence="2" id="KW-1003">Cell membrane</keyword>
<keyword evidence="3 9" id="KW-0812">Transmembrane</keyword>
<feature type="binding site" evidence="8">
    <location>
        <position position="332"/>
    </location>
    <ligand>
        <name>Mn(2+)</name>
        <dbReference type="ChEBI" id="CHEBI:29035"/>
    </ligand>
</feature>
<dbReference type="SUPFAM" id="SSF53649">
    <property type="entry name" value="Alkaline phosphatase-like"/>
    <property type="match status" value="1"/>
</dbReference>
<name>A0A9Q3YN15_9GAMM</name>
<feature type="domain" description="Sulfatase N-terminal" evidence="10">
    <location>
        <begin position="284"/>
        <end position="573"/>
    </location>
</feature>
<evidence type="ECO:0000313" key="12">
    <source>
        <dbReference type="Proteomes" id="UP001108027"/>
    </source>
</evidence>
<dbReference type="PANTHER" id="PTHR47371">
    <property type="entry name" value="LIPOTEICHOIC ACID SYNTHASE"/>
    <property type="match status" value="1"/>
</dbReference>
<keyword evidence="7" id="KW-0479">Metal-binding</keyword>
<feature type="binding site" evidence="8">
    <location>
        <position position="515"/>
    </location>
    <ligand>
        <name>Mn(2+)</name>
        <dbReference type="ChEBI" id="CHEBI:29035"/>
    </ligand>
</feature>
<evidence type="ECO:0000256" key="7">
    <source>
        <dbReference type="PIRSR" id="PIRSR005091-2"/>
    </source>
</evidence>
<sequence>MRRPSPRLRLILGLVLVTFLALLALRVAFYFTFLADQGLNRDELWHAFGVGLRFDLRVALLVTLPVALLSLLPGVLGLRRGRIARGLAVVWLALAGAALTLTYVADFAHYSYLAERLNSSVLRFFEDRRDSLLMVWESYPVIPLTVLLIAAALLCGWAARRWVRRFTAGSPPRRGWLAGTLVGVACTYLYALGIMGQFGEVPLRWSDAYFANNQQVAALGLNPAVFFYDTLTTGTRKHDPDALARHYEWMADYLGVPENARHPEDGEFDFARQVPGHARAGRPPNVVLIHLESMGANRLGLYGNPMEATPNLDALGHQGYFFPNFMVPSSGTARTVFGLVTGIPDVTWGGSTASRNPQIVNQYTLVNAFKGYQRFYFIGGNAGWANISGLLTNNIRDLELHEAGDYDAPNVDVWGISDRSLFDAAHRRLSELDPDQPFIAFIQTAGNHRPFTIPDDGSEFETKQPPEGEVQKHSFLGNDQYNAVRLLDHNVGRFINELAASEAYGDNTLYILYGDHNDRSESSSHMGYSESLGLDKHHVPLILYGPGVLDGPRVIEHPASLVDILPTALGIVGLPYENRTLGRDLLNTEAPFYALTFGGNRSQNPLIGLLGADYHMSMQYDGDRPRLYDLDNPALNEPVNEARPALLEQRKAMLEGFYQTARYMLRHNQP</sequence>